<comment type="caution">
    <text evidence="3">The sequence shown here is derived from an EMBL/GenBank/DDBJ whole genome shotgun (WGS) entry which is preliminary data.</text>
</comment>
<keyword evidence="4" id="KW-1185">Reference proteome</keyword>
<protein>
    <submittedName>
        <fullName evidence="3">Uncharacterized protein</fullName>
    </submittedName>
</protein>
<proteinExistence type="predicted"/>
<dbReference type="AlphaFoldDB" id="A0A835VUY3"/>
<feature type="region of interest" description="Disordered" evidence="1">
    <location>
        <begin position="128"/>
        <end position="152"/>
    </location>
</feature>
<gene>
    <name evidence="3" type="ORF">HXX76_012861</name>
</gene>
<dbReference type="EMBL" id="JAEHOC010000045">
    <property type="protein sequence ID" value="KAG2426808.1"/>
    <property type="molecule type" value="Genomic_DNA"/>
</dbReference>
<dbReference type="Proteomes" id="UP000650467">
    <property type="component" value="Unassembled WGS sequence"/>
</dbReference>
<sequence>MQAVFAASDFSAAALLSLQQAVAGGAPPRPPGSVLVSALCRDVLMDQLAPALTVSVNGRHHRAAPVPLAHALAQTAASRAAVLQTLEGFADRLPTAASEDEYTAIAQDFSCALFAAYDCYRSRATAPAPCTAPVAQRPPGQPSRQLLGGSKR</sequence>
<evidence type="ECO:0000313" key="4">
    <source>
        <dbReference type="Proteomes" id="UP000650467"/>
    </source>
</evidence>
<evidence type="ECO:0000256" key="2">
    <source>
        <dbReference type="SAM" id="SignalP"/>
    </source>
</evidence>
<feature type="signal peptide" evidence="2">
    <location>
        <begin position="1"/>
        <end position="25"/>
    </location>
</feature>
<organism evidence="3 4">
    <name type="scientific">Chlamydomonas incerta</name>
    <dbReference type="NCBI Taxonomy" id="51695"/>
    <lineage>
        <taxon>Eukaryota</taxon>
        <taxon>Viridiplantae</taxon>
        <taxon>Chlorophyta</taxon>
        <taxon>core chlorophytes</taxon>
        <taxon>Chlorophyceae</taxon>
        <taxon>CS clade</taxon>
        <taxon>Chlamydomonadales</taxon>
        <taxon>Chlamydomonadaceae</taxon>
        <taxon>Chlamydomonas</taxon>
    </lineage>
</organism>
<name>A0A835VUY3_CHLIN</name>
<accession>A0A835VUY3</accession>
<keyword evidence="2" id="KW-0732">Signal</keyword>
<reference evidence="3" key="1">
    <citation type="journal article" date="2020" name="bioRxiv">
        <title>Comparative genomics of Chlamydomonas.</title>
        <authorList>
            <person name="Craig R.J."/>
            <person name="Hasan A.R."/>
            <person name="Ness R.W."/>
            <person name="Keightley P.D."/>
        </authorList>
    </citation>
    <scope>NUCLEOTIDE SEQUENCE</scope>
    <source>
        <strain evidence="3">SAG 7.73</strain>
    </source>
</reference>
<feature type="chain" id="PRO_5032607375" evidence="2">
    <location>
        <begin position="26"/>
        <end position="152"/>
    </location>
</feature>
<evidence type="ECO:0000313" key="3">
    <source>
        <dbReference type="EMBL" id="KAG2426808.1"/>
    </source>
</evidence>
<evidence type="ECO:0000256" key="1">
    <source>
        <dbReference type="SAM" id="MobiDB-lite"/>
    </source>
</evidence>